<dbReference type="EMBL" id="DS239407">
    <property type="protein sequence ID" value="EDP32587.1"/>
    <property type="molecule type" value="Genomic_DNA"/>
</dbReference>
<gene>
    <name evidence="1" type="ORF">Bm1_35370</name>
</gene>
<accession>A8PV60</accession>
<sequence>MAENRNNADLRYTFDVAEVDPKRQSMSCLSIDLSIPVRRKEAMRNRNRASNKPCWETGKTRTQYAHVCSFADALRVYPKCRCAISASGFTTQMVISRSSPGGLVVRDLLAGSGMTAVVA</sequence>
<evidence type="ECO:0000313" key="1">
    <source>
        <dbReference type="EMBL" id="EDP32587.1"/>
    </source>
</evidence>
<name>A8PV60_BRUMA</name>
<protein>
    <submittedName>
        <fullName evidence="1">Uncharacterized protein</fullName>
    </submittedName>
</protein>
<dbReference type="AlphaFoldDB" id="A8PV60"/>
<proteinExistence type="predicted"/>
<organism evidence="1">
    <name type="scientific">Brugia malayi</name>
    <name type="common">Filarial nematode worm</name>
    <dbReference type="NCBI Taxonomy" id="6279"/>
    <lineage>
        <taxon>Eukaryota</taxon>
        <taxon>Metazoa</taxon>
        <taxon>Ecdysozoa</taxon>
        <taxon>Nematoda</taxon>
        <taxon>Chromadorea</taxon>
        <taxon>Rhabditida</taxon>
        <taxon>Spirurina</taxon>
        <taxon>Spiruromorpha</taxon>
        <taxon>Filarioidea</taxon>
        <taxon>Onchocercidae</taxon>
        <taxon>Brugia</taxon>
    </lineage>
</organism>
<reference evidence="1" key="1">
    <citation type="journal article" date="2007" name="Science">
        <title>Draft genome of the filarial nematode parasite Brugia malayi.</title>
        <authorList>
            <person name="Ghedin E."/>
            <person name="Wang S."/>
            <person name="Spiro D."/>
            <person name="Caler E."/>
            <person name="Zhao Q."/>
            <person name="Crabtree J."/>
            <person name="Allen J.E."/>
            <person name="Delcher A.L."/>
            <person name="Guiliano D.B."/>
            <person name="Miranda-Saavedra D."/>
            <person name="Angiuoli S.V."/>
            <person name="Creasy T."/>
            <person name="Amedeo P."/>
            <person name="Haas B."/>
            <person name="El-Sayed N.M."/>
            <person name="Wortman J.R."/>
            <person name="Feldblyum T."/>
            <person name="Tallon L."/>
            <person name="Schatz M."/>
            <person name="Shumway M."/>
            <person name="Koo H."/>
            <person name="Salzberg S.L."/>
            <person name="Schobel S."/>
            <person name="Pertea M."/>
            <person name="Pop M."/>
            <person name="White O."/>
            <person name="Barton G.J."/>
            <person name="Carlow C.K."/>
            <person name="Crawford M.J."/>
            <person name="Daub J."/>
            <person name="Dimmic M.W."/>
            <person name="Estes C.F."/>
            <person name="Foster J.M."/>
            <person name="Ganatra M."/>
            <person name="Gregory W.F."/>
            <person name="Johnson N.M."/>
            <person name="Jin J."/>
            <person name="Komuniecki R."/>
            <person name="Korf I."/>
            <person name="Kumar S."/>
            <person name="Laney S."/>
            <person name="Li B.W."/>
            <person name="Li W."/>
            <person name="Lindblom T.H."/>
            <person name="Lustigman S."/>
            <person name="Ma D."/>
            <person name="Maina C.V."/>
            <person name="Martin D.M."/>
            <person name="McCarter J.P."/>
            <person name="McReynolds L."/>
            <person name="Mitreva M."/>
            <person name="Nutman T.B."/>
            <person name="Parkinson J."/>
            <person name="Peregrin-Alvarez J.M."/>
            <person name="Poole C."/>
            <person name="Ren Q."/>
            <person name="Saunders L."/>
            <person name="Sluder A.E."/>
            <person name="Smith K."/>
            <person name="Stanke M."/>
            <person name="Unnasch T.R."/>
            <person name="Ware J."/>
            <person name="Wei A.D."/>
            <person name="Weil G."/>
            <person name="Williams D.J."/>
            <person name="Zhang Y."/>
            <person name="Williams S.A."/>
            <person name="Fraser-Liggett C."/>
            <person name="Slatko B."/>
            <person name="Blaxter M.L."/>
            <person name="Scott A.L."/>
        </authorList>
    </citation>
    <scope>NUCLEOTIDE SEQUENCE [LARGE SCALE GENOMIC DNA]</scope>
</reference>